<comment type="similarity">
    <text evidence="3">Belongs to the LptF/LptG family.</text>
</comment>
<evidence type="ECO:0000256" key="12">
    <source>
        <dbReference type="SAM" id="Phobius"/>
    </source>
</evidence>
<keyword evidence="10 12" id="KW-0472">Membrane</keyword>
<dbReference type="GO" id="GO:0055085">
    <property type="term" value="P:transmembrane transport"/>
    <property type="evidence" value="ECO:0007669"/>
    <property type="project" value="InterPro"/>
</dbReference>
<dbReference type="InterPro" id="IPR005495">
    <property type="entry name" value="LptG/LptF_permease"/>
</dbReference>
<dbReference type="EMBL" id="JAGQFT010000118">
    <property type="protein sequence ID" value="MBR0563301.1"/>
    <property type="molecule type" value="Genomic_DNA"/>
</dbReference>
<dbReference type="NCBIfam" id="TIGR04407">
    <property type="entry name" value="LptF_YjgP"/>
    <property type="match status" value="1"/>
</dbReference>
<dbReference type="PANTHER" id="PTHR33529:SF7">
    <property type="entry name" value="LIPOPOLYSACCHARIDE EXPORT SYSTEM PERMEASE PROTEIN LPTF"/>
    <property type="match status" value="1"/>
</dbReference>
<feature type="transmembrane region" description="Helical" evidence="12">
    <location>
        <begin position="296"/>
        <end position="315"/>
    </location>
</feature>
<comment type="subcellular location">
    <subcellularLocation>
        <location evidence="2">Cell inner membrane</location>
        <topology evidence="2">Multi-pass membrane protein</topology>
    </subcellularLocation>
</comment>
<keyword evidence="7" id="KW-0997">Cell inner membrane</keyword>
<comment type="caution">
    <text evidence="13">The sequence shown here is derived from an EMBL/GenBank/DDBJ whole genome shotgun (WGS) entry which is preliminary data.</text>
</comment>
<reference evidence="13" key="2">
    <citation type="submission" date="2021-04" db="EMBL/GenBank/DDBJ databases">
        <authorList>
            <person name="Karlyshev A.V."/>
        </authorList>
    </citation>
    <scope>NUCLEOTIDE SEQUENCE</scope>
    <source>
        <strain evidence="13">LMG 29479</strain>
    </source>
</reference>
<dbReference type="EMBL" id="JAGQFT020000007">
    <property type="protein sequence ID" value="MBS7457791.1"/>
    <property type="molecule type" value="Genomic_DNA"/>
</dbReference>
<evidence type="ECO:0000256" key="9">
    <source>
        <dbReference type="ARBA" id="ARBA00022989"/>
    </source>
</evidence>
<feature type="transmembrane region" description="Helical" evidence="12">
    <location>
        <begin position="99"/>
        <end position="122"/>
    </location>
</feature>
<evidence type="ECO:0000313" key="13">
    <source>
        <dbReference type="EMBL" id="MBR0563301.1"/>
    </source>
</evidence>
<evidence type="ECO:0000256" key="7">
    <source>
        <dbReference type="ARBA" id="ARBA00022519"/>
    </source>
</evidence>
<keyword evidence="15" id="KW-1185">Reference proteome</keyword>
<reference evidence="14 15" key="1">
    <citation type="journal article" date="2021" name="Microbiol. Resour. Announc.">
        <title>Draft Genome Sequence of Coralloluteibacterium stylophorae LMG 29479T.</title>
        <authorList>
            <person name="Karlyshev A.V."/>
            <person name="Kudryashova E.B."/>
            <person name="Ariskina E.V."/>
            <person name="Conroy A.P."/>
            <person name="Abidueva E.Y."/>
        </authorList>
    </citation>
    <scope>NUCLEOTIDE SEQUENCE [LARGE SCALE GENOMIC DNA]</scope>
    <source>
        <strain evidence="14 15">LMG 29479</strain>
    </source>
</reference>
<dbReference type="Pfam" id="PF03739">
    <property type="entry name" value="LptF_LptG"/>
    <property type="match status" value="1"/>
</dbReference>
<dbReference type="AlphaFoldDB" id="A0A8J8AY36"/>
<feature type="transmembrane region" description="Helical" evidence="12">
    <location>
        <begin position="327"/>
        <end position="347"/>
    </location>
</feature>
<keyword evidence="5" id="KW-0813">Transport</keyword>
<feature type="transmembrane region" description="Helical" evidence="12">
    <location>
        <begin position="57"/>
        <end position="78"/>
    </location>
</feature>
<evidence type="ECO:0000256" key="10">
    <source>
        <dbReference type="ARBA" id="ARBA00023136"/>
    </source>
</evidence>
<evidence type="ECO:0000256" key="6">
    <source>
        <dbReference type="ARBA" id="ARBA00022475"/>
    </source>
</evidence>
<dbReference type="Proteomes" id="UP000675747">
    <property type="component" value="Unassembled WGS sequence"/>
</dbReference>
<dbReference type="GO" id="GO:0015920">
    <property type="term" value="P:lipopolysaccharide transport"/>
    <property type="evidence" value="ECO:0007669"/>
    <property type="project" value="TreeGrafter"/>
</dbReference>
<keyword evidence="6" id="KW-1003">Cell membrane</keyword>
<evidence type="ECO:0000256" key="3">
    <source>
        <dbReference type="ARBA" id="ARBA00007725"/>
    </source>
</evidence>
<evidence type="ECO:0000256" key="1">
    <source>
        <dbReference type="ARBA" id="ARBA00002265"/>
    </source>
</evidence>
<comment type="function">
    <text evidence="1">Part of the ABC transporter complex LptBFG involved in the translocation of lipopolysaccharide (LPS) from the inner membrane to the outer membrane.</text>
</comment>
<evidence type="ECO:0000313" key="14">
    <source>
        <dbReference type="EMBL" id="MBS7457791.1"/>
    </source>
</evidence>
<sequence length="359" mass="39918">MHRLERYLLREFAETAAATLVVLLLVSLSGVFADLVSEIARGKLPATLLLSQLGLRLVQYLPMVLPLALFLGLLMAIGRLYRDSEMAVMSSFGYGPQRLLRPLALFAVPVVLVVAALSLWGAPAAERAGQRMIDRANRSLLVAGLDSRRFVELPGGGVIYVDEMSAAGSRFQRLFMQTEDDEGRIDITTAQSGELFFDGSTERYLELRDGFRVEGPVDGADFRLMRFERNEAQLPDRAETIGDEDPLLLSTPALIERGDRPALAELHWRIGLPLLTMVLALAAIPLSRQQPRQPRYGALLLAFSGYLVYVFSLFIGRSWLGAGALPAWLGLWWLHLPMFAIALWLFARDGRMPRARRPA</sequence>
<name>A0A8J8AY36_9GAMM</name>
<keyword evidence="8 12" id="KW-0812">Transmembrane</keyword>
<evidence type="ECO:0000313" key="15">
    <source>
        <dbReference type="Proteomes" id="UP000675747"/>
    </source>
</evidence>
<keyword evidence="9 12" id="KW-1133">Transmembrane helix</keyword>
<dbReference type="InterPro" id="IPR030922">
    <property type="entry name" value="LptF"/>
</dbReference>
<organism evidence="13">
    <name type="scientific">Coralloluteibacterium stylophorae</name>
    <dbReference type="NCBI Taxonomy" id="1776034"/>
    <lineage>
        <taxon>Bacteria</taxon>
        <taxon>Pseudomonadati</taxon>
        <taxon>Pseudomonadota</taxon>
        <taxon>Gammaproteobacteria</taxon>
        <taxon>Lysobacterales</taxon>
        <taxon>Lysobacteraceae</taxon>
        <taxon>Coralloluteibacterium</taxon>
    </lineage>
</organism>
<accession>A0A8J8AY36</accession>
<evidence type="ECO:0000256" key="4">
    <source>
        <dbReference type="ARBA" id="ARBA00014213"/>
    </source>
</evidence>
<dbReference type="PANTHER" id="PTHR33529">
    <property type="entry name" value="SLR0882 PROTEIN-RELATED"/>
    <property type="match status" value="1"/>
</dbReference>
<dbReference type="RefSeq" id="WP_211927217.1">
    <property type="nucleotide sequence ID" value="NZ_JAGQFT020000007.1"/>
</dbReference>
<evidence type="ECO:0000256" key="5">
    <source>
        <dbReference type="ARBA" id="ARBA00022448"/>
    </source>
</evidence>
<evidence type="ECO:0000256" key="11">
    <source>
        <dbReference type="ARBA" id="ARBA00026081"/>
    </source>
</evidence>
<dbReference type="GO" id="GO:0043190">
    <property type="term" value="C:ATP-binding cassette (ABC) transporter complex"/>
    <property type="evidence" value="ECO:0007669"/>
    <property type="project" value="InterPro"/>
</dbReference>
<evidence type="ECO:0000256" key="8">
    <source>
        <dbReference type="ARBA" id="ARBA00022692"/>
    </source>
</evidence>
<proteinExistence type="inferred from homology"/>
<evidence type="ECO:0000256" key="2">
    <source>
        <dbReference type="ARBA" id="ARBA00004429"/>
    </source>
</evidence>
<gene>
    <name evidence="13" type="primary">lptF</name>
    <name evidence="14" type="ORF">KB893_011685</name>
    <name evidence="13" type="ORF">KB893_12375</name>
</gene>
<protein>
    <recommendedName>
        <fullName evidence="4">Lipopolysaccharide export system permease protein LptF</fullName>
    </recommendedName>
</protein>
<comment type="subunit">
    <text evidence="11">Component of the lipopolysaccharide transport and assembly complex. The LptBFG transporter is composed of two ATP-binding proteins (LptB) and two transmembrane proteins (LptF and LptG).</text>
</comment>